<feature type="region of interest" description="Disordered" evidence="1">
    <location>
        <begin position="1"/>
        <end position="39"/>
    </location>
</feature>
<reference evidence="2 3" key="1">
    <citation type="submission" date="2023-05" db="EMBL/GenBank/DDBJ databases">
        <title>B98-5 Cell Line De Novo Hybrid Assembly: An Optical Mapping Approach.</title>
        <authorList>
            <person name="Kananen K."/>
            <person name="Auerbach J.A."/>
            <person name="Kautto E."/>
            <person name="Blachly J.S."/>
        </authorList>
    </citation>
    <scope>NUCLEOTIDE SEQUENCE [LARGE SCALE GENOMIC DNA]</scope>
    <source>
        <strain evidence="2">B95-8</strain>
        <tissue evidence="2">Cell line</tissue>
    </source>
</reference>
<accession>A0ABQ9V8T8</accession>
<proteinExistence type="predicted"/>
<feature type="compositionally biased region" description="Low complexity" evidence="1">
    <location>
        <begin position="63"/>
        <end position="73"/>
    </location>
</feature>
<organism evidence="2 3">
    <name type="scientific">Saguinus oedipus</name>
    <name type="common">Cotton-top tamarin</name>
    <name type="synonym">Oedipomidas oedipus</name>
    <dbReference type="NCBI Taxonomy" id="9490"/>
    <lineage>
        <taxon>Eukaryota</taxon>
        <taxon>Metazoa</taxon>
        <taxon>Chordata</taxon>
        <taxon>Craniata</taxon>
        <taxon>Vertebrata</taxon>
        <taxon>Euteleostomi</taxon>
        <taxon>Mammalia</taxon>
        <taxon>Eutheria</taxon>
        <taxon>Euarchontoglires</taxon>
        <taxon>Primates</taxon>
        <taxon>Haplorrhini</taxon>
        <taxon>Platyrrhini</taxon>
        <taxon>Cebidae</taxon>
        <taxon>Callitrichinae</taxon>
        <taxon>Saguinus</taxon>
    </lineage>
</organism>
<evidence type="ECO:0000313" key="3">
    <source>
        <dbReference type="Proteomes" id="UP001266305"/>
    </source>
</evidence>
<name>A0ABQ9V8T8_SAGOE</name>
<dbReference type="Proteomes" id="UP001266305">
    <property type="component" value="Unassembled WGS sequence"/>
</dbReference>
<comment type="caution">
    <text evidence="2">The sequence shown here is derived from an EMBL/GenBank/DDBJ whole genome shotgun (WGS) entry which is preliminary data.</text>
</comment>
<evidence type="ECO:0000256" key="1">
    <source>
        <dbReference type="SAM" id="MobiDB-lite"/>
    </source>
</evidence>
<keyword evidence="3" id="KW-1185">Reference proteome</keyword>
<dbReference type="EMBL" id="JASSZA010000007">
    <property type="protein sequence ID" value="KAK2105642.1"/>
    <property type="molecule type" value="Genomic_DNA"/>
</dbReference>
<evidence type="ECO:0000313" key="2">
    <source>
        <dbReference type="EMBL" id="KAK2105642.1"/>
    </source>
</evidence>
<protein>
    <submittedName>
        <fullName evidence="2">Uncharacterized protein</fullName>
    </submittedName>
</protein>
<feature type="region of interest" description="Disordered" evidence="1">
    <location>
        <begin position="56"/>
        <end position="159"/>
    </location>
</feature>
<sequence length="159" mass="16899">MQANPAADAEEETLAEPEISGLWNEDQKPFQVPAPAPLDACSGGTPGLCWQLPTSMPAPPTPAAGGLSPLCLHLPPPPPARRRPHLPLHTQASPTSRSLEGPQTARQQQGHRGVRGGTWGSQAELPRALLEQQLSRKSEQTVTAPVRNTPHLAPEFCGL</sequence>
<gene>
    <name evidence="2" type="ORF">P7K49_015156</name>
</gene>